<evidence type="ECO:0000313" key="3">
    <source>
        <dbReference type="Proteomes" id="UP000289437"/>
    </source>
</evidence>
<dbReference type="PANTHER" id="PTHR37809:SF1">
    <property type="entry name" value="RIBOSOMAL PROTEIN S12 METHYLTHIOTRANSFERASE ACCESSORY FACTOR YCAO"/>
    <property type="match status" value="1"/>
</dbReference>
<dbReference type="PANTHER" id="PTHR37809">
    <property type="entry name" value="RIBOSOMAL PROTEIN S12 METHYLTHIOTRANSFERASE ACCESSORY FACTOR YCAO"/>
    <property type="match status" value="1"/>
</dbReference>
<dbReference type="Pfam" id="PF02624">
    <property type="entry name" value="YcaO"/>
    <property type="match status" value="1"/>
</dbReference>
<feature type="domain" description="YcaO" evidence="1">
    <location>
        <begin position="85"/>
        <end position="442"/>
    </location>
</feature>
<dbReference type="Gene3D" id="3.30.1330.230">
    <property type="match status" value="1"/>
</dbReference>
<comment type="caution">
    <text evidence="2">The sequence shown here is derived from an EMBL/GenBank/DDBJ whole genome shotgun (WGS) entry which is preliminary data.</text>
</comment>
<name>A0A4Q0SZI9_9BACT</name>
<dbReference type="EMBL" id="RDSM01000002">
    <property type="protein sequence ID" value="RXH56695.1"/>
    <property type="molecule type" value="Genomic_DNA"/>
</dbReference>
<dbReference type="RefSeq" id="WP_128914117.1">
    <property type="nucleotide sequence ID" value="NZ_RDSM01000002.1"/>
</dbReference>
<protein>
    <submittedName>
        <fullName evidence="2">SagD family docking scaffold</fullName>
    </submittedName>
</protein>
<sequence>MTDPDQACLPATRHGGDELPSMRTRKVAGTQRVVRSETTLQRVQYFARLYGVTRLADITRLDRIGLPTYSAIVPRSEDSISVYNGKGLDPVDAKVGALMEALERQVALKVRLPMVQGSFRELKRRFVVLDPRRSRERVTESYSEDATYCWIWGKDLIGQCDILVPATWAGYFWHHLSAGPHFELYSSNGLASGNILEEAICQALCELVERDAWTLADIGAHYLPWARHRLADPDDIEHKSDDLDLLPTLELEDDPAMKLYHQAGLDPVLHDITSDLGIPTVIATVCDELLPAFPMVHCGLGTHPDARIAVRRALTEAAQSRCVDIQAVREDLLPPDAPASQFSMHTRRVSGVNRTAWAVHRGTKKHRLCDLPSAIYNTVEKDIEHILMRLRNGGVNQAIVVDLTPPGVPFAVVRVIVPELETWSVNRGPLGERALRFWRAHV</sequence>
<reference evidence="3" key="2">
    <citation type="submission" date="2019-02" db="EMBL/GenBank/DDBJ databases">
        <title>Granulicella sibirica sp. nov., a psychrotolerant acidobacterium isolated from an organic soil layer in forested tundra, West Siberia.</title>
        <authorList>
            <person name="Oshkin I.Y."/>
            <person name="Kulichevskaya I.S."/>
            <person name="Rijpstra W.I.C."/>
            <person name="Sinninghe Damste J.S."/>
            <person name="Rakitin A.L."/>
            <person name="Ravin N.V."/>
            <person name="Dedysh S.N."/>
        </authorList>
    </citation>
    <scope>NUCLEOTIDE SEQUENCE [LARGE SCALE GENOMIC DNA]</scope>
    <source>
        <strain evidence="3">AF10</strain>
    </source>
</reference>
<evidence type="ECO:0000259" key="1">
    <source>
        <dbReference type="PROSITE" id="PS51664"/>
    </source>
</evidence>
<dbReference type="AlphaFoldDB" id="A0A4Q0SZI9"/>
<evidence type="ECO:0000313" key="2">
    <source>
        <dbReference type="EMBL" id="RXH56695.1"/>
    </source>
</evidence>
<dbReference type="NCBIfam" id="TIGR00702">
    <property type="entry name" value="YcaO-type kinase domain"/>
    <property type="match status" value="1"/>
</dbReference>
<proteinExistence type="predicted"/>
<dbReference type="PROSITE" id="PS51664">
    <property type="entry name" value="YCAO"/>
    <property type="match status" value="1"/>
</dbReference>
<gene>
    <name evidence="2" type="ORF">GRAN_3552</name>
</gene>
<dbReference type="InterPro" id="IPR003776">
    <property type="entry name" value="YcaO-like_dom"/>
</dbReference>
<reference evidence="2 3" key="1">
    <citation type="submission" date="2018-11" db="EMBL/GenBank/DDBJ databases">
        <authorList>
            <person name="Mardanov A.V."/>
            <person name="Ravin N.V."/>
            <person name="Dedysh S.N."/>
        </authorList>
    </citation>
    <scope>NUCLEOTIDE SEQUENCE [LARGE SCALE GENOMIC DNA]</scope>
    <source>
        <strain evidence="2 3">AF10</strain>
    </source>
</reference>
<organism evidence="2 3">
    <name type="scientific">Granulicella sibirica</name>
    <dbReference type="NCBI Taxonomy" id="2479048"/>
    <lineage>
        <taxon>Bacteria</taxon>
        <taxon>Pseudomonadati</taxon>
        <taxon>Acidobacteriota</taxon>
        <taxon>Terriglobia</taxon>
        <taxon>Terriglobales</taxon>
        <taxon>Acidobacteriaceae</taxon>
        <taxon>Granulicella</taxon>
    </lineage>
</organism>
<accession>A0A4Q0SZI9</accession>
<keyword evidence="3" id="KW-1185">Reference proteome</keyword>
<dbReference type="Proteomes" id="UP000289437">
    <property type="component" value="Unassembled WGS sequence"/>
</dbReference>
<dbReference type="OrthoDB" id="109999at2"/>